<organism evidence="3 4">
    <name type="scientific">Ktedonosporobacter rubrisoli</name>
    <dbReference type="NCBI Taxonomy" id="2509675"/>
    <lineage>
        <taxon>Bacteria</taxon>
        <taxon>Bacillati</taxon>
        <taxon>Chloroflexota</taxon>
        <taxon>Ktedonobacteria</taxon>
        <taxon>Ktedonobacterales</taxon>
        <taxon>Ktedonosporobacteraceae</taxon>
        <taxon>Ktedonosporobacter</taxon>
    </lineage>
</organism>
<feature type="domain" description="CBS" evidence="2">
    <location>
        <begin position="300"/>
        <end position="368"/>
    </location>
</feature>
<dbReference type="KEGG" id="kbs:EPA93_26705"/>
<dbReference type="InterPro" id="IPR000644">
    <property type="entry name" value="CBS_dom"/>
</dbReference>
<dbReference type="SUPFAM" id="SSF54631">
    <property type="entry name" value="CBS-domain pair"/>
    <property type="match status" value="1"/>
</dbReference>
<evidence type="ECO:0000313" key="3">
    <source>
        <dbReference type="EMBL" id="QBD79384.1"/>
    </source>
</evidence>
<dbReference type="PROSITE" id="PS51371">
    <property type="entry name" value="CBS"/>
    <property type="match status" value="2"/>
</dbReference>
<dbReference type="InterPro" id="IPR006668">
    <property type="entry name" value="Mg_transptr_MgtE_intracell_dom"/>
</dbReference>
<dbReference type="PANTHER" id="PTHR43773:SF1">
    <property type="entry name" value="MAGNESIUM TRANSPORTER MGTE"/>
    <property type="match status" value="1"/>
</dbReference>
<dbReference type="InterPro" id="IPR038076">
    <property type="entry name" value="MgtE_N_sf"/>
</dbReference>
<feature type="domain" description="CBS" evidence="2">
    <location>
        <begin position="369"/>
        <end position="425"/>
    </location>
</feature>
<evidence type="ECO:0000259" key="2">
    <source>
        <dbReference type="PROSITE" id="PS51371"/>
    </source>
</evidence>
<keyword evidence="4" id="KW-1185">Reference proteome</keyword>
<gene>
    <name evidence="3" type="ORF">EPA93_26705</name>
</gene>
<evidence type="ECO:0000256" key="1">
    <source>
        <dbReference type="PROSITE-ProRule" id="PRU00703"/>
    </source>
</evidence>
<evidence type="ECO:0000313" key="4">
    <source>
        <dbReference type="Proteomes" id="UP000290365"/>
    </source>
</evidence>
<keyword evidence="1" id="KW-0129">CBS domain</keyword>
<dbReference type="Proteomes" id="UP000290365">
    <property type="component" value="Chromosome"/>
</dbReference>
<dbReference type="EMBL" id="CP035758">
    <property type="protein sequence ID" value="QBD79384.1"/>
    <property type="molecule type" value="Genomic_DNA"/>
</dbReference>
<dbReference type="PANTHER" id="PTHR43773">
    <property type="entry name" value="MAGNESIUM TRANSPORTER MGTE"/>
    <property type="match status" value="1"/>
</dbReference>
<dbReference type="GO" id="GO:0015095">
    <property type="term" value="F:magnesium ion transmembrane transporter activity"/>
    <property type="evidence" value="ECO:0007669"/>
    <property type="project" value="InterPro"/>
</dbReference>
<dbReference type="RefSeq" id="WP_129890437.1">
    <property type="nucleotide sequence ID" value="NZ_CP035758.1"/>
</dbReference>
<accession>A0A4P6JV50</accession>
<dbReference type="InterPro" id="IPR046342">
    <property type="entry name" value="CBS_dom_sf"/>
</dbReference>
<name>A0A4P6JV50_KTERU</name>
<dbReference type="Pfam" id="PF00571">
    <property type="entry name" value="CBS"/>
    <property type="match status" value="2"/>
</dbReference>
<proteinExistence type="predicted"/>
<dbReference type="Pfam" id="PF03448">
    <property type="entry name" value="MgtE_N"/>
    <property type="match status" value="1"/>
</dbReference>
<sequence>MLYLSQLLGTPVESLQNVRVGKIADVLIPPSQVGRHEAAYPDVLLIEGDKEQLLRVPIVSVELRAGNLHLLLPLEQLAEQAEDVLVSEVFLARDVLDKQVIDIARKKAVRVNDVCLGEDWRLLGIDASVLGLIRRLAPSWLIRIPGNQSSTALIPWEQIEPVSAQRSEEDEEQETLPTGTGQLRALSRHLTDMHPADIATIVHQLTPGQGARLIEGLDDKTAADTMEEIDTERQRQILENINLERAAAILQAMGPDEIADLLAQLPEERTQELLRLMKPEESEDVQELLEYEQDTAGGLMTTDYIALNQIHTVAEALEAVRASIRESDVRIAYIYCVADETQDETRLLGVVSLWDLLAAEPAQLLQDLMETDVITVGPDDEAHAVAEIIAKYNLLAVPVVNAEQILEGVVTVDDALDVLLPPERRRRPNRMY</sequence>
<dbReference type="SUPFAM" id="SSF158791">
    <property type="entry name" value="MgtE N-terminal domain-like"/>
    <property type="match status" value="1"/>
</dbReference>
<dbReference type="SMART" id="SM00116">
    <property type="entry name" value="CBS"/>
    <property type="match status" value="1"/>
</dbReference>
<dbReference type="GO" id="GO:0016020">
    <property type="term" value="C:membrane"/>
    <property type="evidence" value="ECO:0007669"/>
    <property type="project" value="InterPro"/>
</dbReference>
<dbReference type="OrthoDB" id="9790355at2"/>
<reference evidence="3 4" key="1">
    <citation type="submission" date="2019-01" db="EMBL/GenBank/DDBJ databases">
        <title>Ktedonosporobacter rubrisoli SCAWS-G2.</title>
        <authorList>
            <person name="Huang Y."/>
            <person name="Yan B."/>
        </authorList>
    </citation>
    <scope>NUCLEOTIDE SEQUENCE [LARGE SCALE GENOMIC DNA]</scope>
    <source>
        <strain evidence="3 4">SCAWS-G2</strain>
    </source>
</reference>
<dbReference type="InterPro" id="IPR006669">
    <property type="entry name" value="MgtE_transporter"/>
</dbReference>
<dbReference type="AlphaFoldDB" id="A0A4P6JV50"/>
<dbReference type="Gene3D" id="1.25.60.10">
    <property type="entry name" value="MgtE N-terminal domain-like"/>
    <property type="match status" value="1"/>
</dbReference>
<dbReference type="SMART" id="SM00924">
    <property type="entry name" value="MgtE_N"/>
    <property type="match status" value="1"/>
</dbReference>
<dbReference type="CDD" id="cd04606">
    <property type="entry name" value="CBS_pair_Mg_transporter"/>
    <property type="match status" value="1"/>
</dbReference>
<protein>
    <submittedName>
        <fullName evidence="3">Magnesium transporter</fullName>
    </submittedName>
</protein>
<dbReference type="Gene3D" id="3.10.580.10">
    <property type="entry name" value="CBS-domain"/>
    <property type="match status" value="1"/>
</dbReference>